<dbReference type="Gene3D" id="3.40.630.30">
    <property type="match status" value="1"/>
</dbReference>
<sequence length="189" mass="21397">MRPTEFSRPIQTERLTLRRPELTDVDAIHAFQSREDVCAYLLFAPRDRASVEAKVAESTTKTRLEKPGDYLQPTMERRDDGRVMGQMYLSIDSVENECVEIGWIMHPDYAGRGFATEAAFALLDFAFRTVGAHRVIATLDPANEASVRVCHRLGMRKEAHLLEDMRVKGEWADTGVYAILHREWAAASG</sequence>
<keyword evidence="2" id="KW-0808">Transferase</keyword>
<evidence type="ECO:0000313" key="2">
    <source>
        <dbReference type="EMBL" id="RLQ83981.1"/>
    </source>
</evidence>
<dbReference type="OrthoDB" id="9132139at2"/>
<dbReference type="PANTHER" id="PTHR43792">
    <property type="entry name" value="GNAT FAMILY, PUTATIVE (AFU_ORTHOLOGUE AFUA_3G00765)-RELATED-RELATED"/>
    <property type="match status" value="1"/>
</dbReference>
<comment type="caution">
    <text evidence="2">The sequence shown here is derived from an EMBL/GenBank/DDBJ whole genome shotgun (WGS) entry which is preliminary data.</text>
</comment>
<feature type="domain" description="N-acetyltransferase" evidence="1">
    <location>
        <begin position="15"/>
        <end position="183"/>
    </location>
</feature>
<name>A0A3L7J3H1_9MICO</name>
<keyword evidence="3" id="KW-1185">Reference proteome</keyword>
<dbReference type="Proteomes" id="UP000282460">
    <property type="component" value="Unassembled WGS sequence"/>
</dbReference>
<dbReference type="InterPro" id="IPR051531">
    <property type="entry name" value="N-acetyltransferase"/>
</dbReference>
<dbReference type="PROSITE" id="PS51186">
    <property type="entry name" value="GNAT"/>
    <property type="match status" value="1"/>
</dbReference>
<evidence type="ECO:0000313" key="3">
    <source>
        <dbReference type="Proteomes" id="UP000282460"/>
    </source>
</evidence>
<dbReference type="InterPro" id="IPR000182">
    <property type="entry name" value="GNAT_dom"/>
</dbReference>
<evidence type="ECO:0000259" key="1">
    <source>
        <dbReference type="PROSITE" id="PS51186"/>
    </source>
</evidence>
<dbReference type="Pfam" id="PF13302">
    <property type="entry name" value="Acetyltransf_3"/>
    <property type="match status" value="1"/>
</dbReference>
<dbReference type="CDD" id="cd04301">
    <property type="entry name" value="NAT_SF"/>
    <property type="match status" value="1"/>
</dbReference>
<dbReference type="GO" id="GO:0016747">
    <property type="term" value="F:acyltransferase activity, transferring groups other than amino-acyl groups"/>
    <property type="evidence" value="ECO:0007669"/>
    <property type="project" value="InterPro"/>
</dbReference>
<accession>A0A3L7J3H1</accession>
<gene>
    <name evidence="2" type="ORF">D9V28_06970</name>
</gene>
<protein>
    <submittedName>
        <fullName evidence="2">N-acetyltransferase</fullName>
    </submittedName>
</protein>
<dbReference type="RefSeq" id="WP_121659026.1">
    <property type="nucleotide sequence ID" value="NZ_BMEK01000002.1"/>
</dbReference>
<dbReference type="SUPFAM" id="SSF55729">
    <property type="entry name" value="Acyl-CoA N-acyltransferases (Nat)"/>
    <property type="match status" value="1"/>
</dbReference>
<proteinExistence type="predicted"/>
<dbReference type="EMBL" id="RCWJ01000002">
    <property type="protein sequence ID" value="RLQ83981.1"/>
    <property type="molecule type" value="Genomic_DNA"/>
</dbReference>
<reference evidence="2 3" key="1">
    <citation type="submission" date="2018-10" db="EMBL/GenBank/DDBJ databases">
        <authorList>
            <person name="Li J."/>
        </authorList>
    </citation>
    <scope>NUCLEOTIDE SEQUENCE [LARGE SCALE GENOMIC DNA]</scope>
    <source>
        <strain evidence="2 3">ZD1-4</strain>
    </source>
</reference>
<organism evidence="2 3">
    <name type="scientific">Mycetocola zhadangensis</name>
    <dbReference type="NCBI Taxonomy" id="1164595"/>
    <lineage>
        <taxon>Bacteria</taxon>
        <taxon>Bacillati</taxon>
        <taxon>Actinomycetota</taxon>
        <taxon>Actinomycetes</taxon>
        <taxon>Micrococcales</taxon>
        <taxon>Microbacteriaceae</taxon>
        <taxon>Mycetocola</taxon>
    </lineage>
</organism>
<dbReference type="PANTHER" id="PTHR43792:SF1">
    <property type="entry name" value="N-ACETYLTRANSFERASE DOMAIN-CONTAINING PROTEIN"/>
    <property type="match status" value="1"/>
</dbReference>
<dbReference type="AlphaFoldDB" id="A0A3L7J3H1"/>
<dbReference type="InterPro" id="IPR016181">
    <property type="entry name" value="Acyl_CoA_acyltransferase"/>
</dbReference>